<gene>
    <name evidence="2" type="ORF">OCTVUL_1B004068</name>
</gene>
<sequence>MDENSNYWSDDGGSSVYMEERFTEIVTKKYRKGKSWLVGCETFYSTTRTQRPGSHSMQTEGGKRRENLPKENVKHDSRKYRCVPFASNSQRIVEIKGGKSVFPVKDTSEDDNLNQKENELGINNVIESEEAAKNTLLKESICIKGGKEIMENGNISMSNLTLECDSGREKEKPVKGSLGNDKTENERRTDESSSGIDSPHISNTKNCQDVLLNLDKTDGTNANNASNTSNRHMLGSNKRLTVENWIKHNMRLETHHKFRYYIQNIDFVEVNRVENMNCDAFVHSDDNTSPRTAKKKGQEQGAEINVGFNSGDNTDFFMCASIFLFGNINFHDKLRQIIDIFSMRLDYNFKCDDKDPNCRSKLLGHSTREDKQILAFSVMFMTKVEALVRVSNDEYFWKAYDPPGQNRSSRTMHVYYYAGNYCDLIVKREPFASVSSENLQHSC</sequence>
<feature type="compositionally biased region" description="Polar residues" evidence="1">
    <location>
        <begin position="192"/>
        <end position="204"/>
    </location>
</feature>
<protein>
    <submittedName>
        <fullName evidence="2">Uncharacterized protein</fullName>
    </submittedName>
</protein>
<dbReference type="Proteomes" id="UP001162480">
    <property type="component" value="Chromosome 8"/>
</dbReference>
<feature type="compositionally biased region" description="Basic and acidic residues" evidence="1">
    <location>
        <begin position="61"/>
        <end position="73"/>
    </location>
</feature>
<feature type="region of interest" description="Disordered" evidence="1">
    <location>
        <begin position="164"/>
        <end position="204"/>
    </location>
</feature>
<reference evidence="2" key="1">
    <citation type="submission" date="2023-08" db="EMBL/GenBank/DDBJ databases">
        <authorList>
            <person name="Alioto T."/>
            <person name="Alioto T."/>
            <person name="Gomez Garrido J."/>
        </authorList>
    </citation>
    <scope>NUCLEOTIDE SEQUENCE</scope>
</reference>
<evidence type="ECO:0000313" key="2">
    <source>
        <dbReference type="EMBL" id="CAI9727381.1"/>
    </source>
</evidence>
<accession>A0AA36B3S4</accession>
<dbReference type="AlphaFoldDB" id="A0AA36B3S4"/>
<feature type="compositionally biased region" description="Polar residues" evidence="1">
    <location>
        <begin position="47"/>
        <end position="59"/>
    </location>
</feature>
<dbReference type="EMBL" id="OX597821">
    <property type="protein sequence ID" value="CAI9727381.1"/>
    <property type="molecule type" value="Genomic_DNA"/>
</dbReference>
<feature type="compositionally biased region" description="Basic and acidic residues" evidence="1">
    <location>
        <begin position="165"/>
        <end position="174"/>
    </location>
</feature>
<name>A0AA36B3S4_OCTVU</name>
<keyword evidence="3" id="KW-1185">Reference proteome</keyword>
<evidence type="ECO:0000256" key="1">
    <source>
        <dbReference type="SAM" id="MobiDB-lite"/>
    </source>
</evidence>
<organism evidence="2 3">
    <name type="scientific">Octopus vulgaris</name>
    <name type="common">Common octopus</name>
    <dbReference type="NCBI Taxonomy" id="6645"/>
    <lineage>
        <taxon>Eukaryota</taxon>
        <taxon>Metazoa</taxon>
        <taxon>Spiralia</taxon>
        <taxon>Lophotrochozoa</taxon>
        <taxon>Mollusca</taxon>
        <taxon>Cephalopoda</taxon>
        <taxon>Coleoidea</taxon>
        <taxon>Octopodiformes</taxon>
        <taxon>Octopoda</taxon>
        <taxon>Incirrata</taxon>
        <taxon>Octopodidae</taxon>
        <taxon>Octopus</taxon>
    </lineage>
</organism>
<evidence type="ECO:0000313" key="3">
    <source>
        <dbReference type="Proteomes" id="UP001162480"/>
    </source>
</evidence>
<feature type="compositionally biased region" description="Basic and acidic residues" evidence="1">
    <location>
        <begin position="181"/>
        <end position="191"/>
    </location>
</feature>
<proteinExistence type="predicted"/>
<feature type="region of interest" description="Disordered" evidence="1">
    <location>
        <begin position="47"/>
        <end position="73"/>
    </location>
</feature>